<gene>
    <name evidence="5" type="ORF">PHYBLDRAFT_180432</name>
</gene>
<dbReference type="PROSITE" id="PS50222">
    <property type="entry name" value="EF_HAND_2"/>
    <property type="match status" value="4"/>
</dbReference>
<keyword evidence="6" id="KW-1185">Reference proteome</keyword>
<dbReference type="OrthoDB" id="26525at2759"/>
<dbReference type="SMART" id="SM00054">
    <property type="entry name" value="EFh"/>
    <property type="match status" value="4"/>
</dbReference>
<dbReference type="GO" id="GO:0016460">
    <property type="term" value="C:myosin II complex"/>
    <property type="evidence" value="ECO:0007669"/>
    <property type="project" value="TreeGrafter"/>
</dbReference>
<dbReference type="FunFam" id="1.10.238.10:FF:000001">
    <property type="entry name" value="Calmodulin 1"/>
    <property type="match status" value="1"/>
</dbReference>
<name>A0A162UFL4_PHYB8</name>
<dbReference type="PROSITE" id="PS00018">
    <property type="entry name" value="EF_HAND_1"/>
    <property type="match status" value="4"/>
</dbReference>
<feature type="domain" description="EF-hand" evidence="4">
    <location>
        <begin position="13"/>
        <end position="48"/>
    </location>
</feature>
<dbReference type="RefSeq" id="XP_018293892.1">
    <property type="nucleotide sequence ID" value="XM_018438314.1"/>
</dbReference>
<dbReference type="InterPro" id="IPR002048">
    <property type="entry name" value="EF_hand_dom"/>
</dbReference>
<dbReference type="CDD" id="cd00051">
    <property type="entry name" value="EFh"/>
    <property type="match status" value="2"/>
</dbReference>
<dbReference type="AlphaFoldDB" id="A0A162UFL4"/>
<dbReference type="InterPro" id="IPR018247">
    <property type="entry name" value="EF_Hand_1_Ca_BS"/>
</dbReference>
<dbReference type="InterPro" id="IPR050230">
    <property type="entry name" value="CALM/Myosin/TropC-like"/>
</dbReference>
<dbReference type="EMBL" id="KV440976">
    <property type="protein sequence ID" value="OAD75852.1"/>
    <property type="molecule type" value="Genomic_DNA"/>
</dbReference>
<dbReference type="STRING" id="763407.A0A162UFL4"/>
<proteinExistence type="predicted"/>
<dbReference type="InParanoid" id="A0A162UFL4"/>
<dbReference type="Proteomes" id="UP000077315">
    <property type="component" value="Unassembled WGS sequence"/>
</dbReference>
<protein>
    <submittedName>
        <fullName evidence="5">Calmodulin</fullName>
    </submittedName>
</protein>
<sequence length="181" mass="20324">MSPNKTPTPLNSEELSALKQAFSLYDRNNDGAIASEEFAEILKSLGIASQKDQIQSIILAVDSNKDGLIDFDEFVVAMTRHMPPEEVKGGPLSRSIANSRSSTMREPSFHEEDELKEVFKAFDKNQDGMISYDELEEVMTKLGEKLSASDIKNMMDDADINKDGFIDFEEFKNMMPKDEAQ</sequence>
<feature type="compositionally biased region" description="Polar residues" evidence="3">
    <location>
        <begin position="95"/>
        <end position="105"/>
    </location>
</feature>
<evidence type="ECO:0000256" key="2">
    <source>
        <dbReference type="ARBA" id="ARBA00022837"/>
    </source>
</evidence>
<evidence type="ECO:0000313" key="6">
    <source>
        <dbReference type="Proteomes" id="UP000077315"/>
    </source>
</evidence>
<dbReference type="PANTHER" id="PTHR23048">
    <property type="entry name" value="MYOSIN LIGHT CHAIN 1, 3"/>
    <property type="match status" value="1"/>
</dbReference>
<feature type="domain" description="EF-hand" evidence="4">
    <location>
        <begin position="49"/>
        <end position="84"/>
    </location>
</feature>
<dbReference type="PANTHER" id="PTHR23048:SF0">
    <property type="entry name" value="CALMODULIN LIKE 3"/>
    <property type="match status" value="1"/>
</dbReference>
<reference evidence="6" key="1">
    <citation type="submission" date="2015-06" db="EMBL/GenBank/DDBJ databases">
        <title>Expansion of signal transduction pathways in fungi by whole-genome duplication.</title>
        <authorList>
            <consortium name="DOE Joint Genome Institute"/>
            <person name="Corrochano L.M."/>
            <person name="Kuo A."/>
            <person name="Marcet-Houben M."/>
            <person name="Polaino S."/>
            <person name="Salamov A."/>
            <person name="Villalobos J.M."/>
            <person name="Alvarez M.I."/>
            <person name="Avalos J."/>
            <person name="Benito E.P."/>
            <person name="Benoit I."/>
            <person name="Burger G."/>
            <person name="Camino L.P."/>
            <person name="Canovas D."/>
            <person name="Cerda-Olmedo E."/>
            <person name="Cheng J.-F."/>
            <person name="Dominguez A."/>
            <person name="Elias M."/>
            <person name="Eslava A.P."/>
            <person name="Glaser F."/>
            <person name="Grimwood J."/>
            <person name="Gutierrez G."/>
            <person name="Heitman J."/>
            <person name="Henrissat B."/>
            <person name="Iturriaga E.A."/>
            <person name="Lang B.F."/>
            <person name="Lavin J.L."/>
            <person name="Lee S."/>
            <person name="Li W."/>
            <person name="Lindquist E."/>
            <person name="Lopez-Garcia S."/>
            <person name="Luque E.M."/>
            <person name="Marcos A.T."/>
            <person name="Martin J."/>
            <person name="McCluskey K."/>
            <person name="Medina H.R."/>
            <person name="Miralles-Duran A."/>
            <person name="Miyazaki A."/>
            <person name="Munoz-Torres E."/>
            <person name="Oguiza J.A."/>
            <person name="Ohm R."/>
            <person name="Olmedo M."/>
            <person name="Orejas M."/>
            <person name="Ortiz-Castellanos L."/>
            <person name="Pisabarro A.G."/>
            <person name="Rodriguez-Romero J."/>
            <person name="Ruiz-Herrera J."/>
            <person name="Ruiz-Vazquez R."/>
            <person name="Sanz C."/>
            <person name="Schackwitz W."/>
            <person name="Schmutz J."/>
            <person name="Shahriari M."/>
            <person name="Shelest E."/>
            <person name="Silva-Franco F."/>
            <person name="Soanes D."/>
            <person name="Syed K."/>
            <person name="Tagua V.G."/>
            <person name="Talbot N.J."/>
            <person name="Thon M."/>
            <person name="De vries R.P."/>
            <person name="Wiebenga A."/>
            <person name="Yadav J.S."/>
            <person name="Braun E.L."/>
            <person name="Baker S."/>
            <person name="Garre V."/>
            <person name="Horwitz B."/>
            <person name="Torres-Martinez S."/>
            <person name="Idnurm A."/>
            <person name="Herrera-Estrella A."/>
            <person name="Gabaldon T."/>
            <person name="Grigoriev I.V."/>
        </authorList>
    </citation>
    <scope>NUCLEOTIDE SEQUENCE [LARGE SCALE GENOMIC DNA]</scope>
    <source>
        <strain evidence="6">NRRL 1555(-)</strain>
    </source>
</reference>
<dbReference type="GeneID" id="28999220"/>
<dbReference type="Pfam" id="PF13499">
    <property type="entry name" value="EF-hand_7"/>
    <property type="match status" value="2"/>
</dbReference>
<feature type="region of interest" description="Disordered" evidence="3">
    <location>
        <begin position="82"/>
        <end position="110"/>
    </location>
</feature>
<dbReference type="FunFam" id="1.10.238.10:FF:000178">
    <property type="entry name" value="Calmodulin-2 A"/>
    <property type="match status" value="1"/>
</dbReference>
<dbReference type="VEuPathDB" id="FungiDB:PHYBLDRAFT_180432"/>
<dbReference type="Gene3D" id="1.10.238.10">
    <property type="entry name" value="EF-hand"/>
    <property type="match status" value="2"/>
</dbReference>
<organism evidence="5 6">
    <name type="scientific">Phycomyces blakesleeanus (strain ATCC 8743b / DSM 1359 / FGSC 10004 / NBRC 33097 / NRRL 1555)</name>
    <dbReference type="NCBI Taxonomy" id="763407"/>
    <lineage>
        <taxon>Eukaryota</taxon>
        <taxon>Fungi</taxon>
        <taxon>Fungi incertae sedis</taxon>
        <taxon>Mucoromycota</taxon>
        <taxon>Mucoromycotina</taxon>
        <taxon>Mucoromycetes</taxon>
        <taxon>Mucorales</taxon>
        <taxon>Phycomycetaceae</taxon>
        <taxon>Phycomyces</taxon>
    </lineage>
</organism>
<feature type="domain" description="EF-hand" evidence="4">
    <location>
        <begin position="110"/>
        <end position="145"/>
    </location>
</feature>
<keyword evidence="2" id="KW-0106">Calcium</keyword>
<evidence type="ECO:0000256" key="3">
    <source>
        <dbReference type="SAM" id="MobiDB-lite"/>
    </source>
</evidence>
<dbReference type="GO" id="GO:0005509">
    <property type="term" value="F:calcium ion binding"/>
    <property type="evidence" value="ECO:0007669"/>
    <property type="project" value="InterPro"/>
</dbReference>
<evidence type="ECO:0000313" key="5">
    <source>
        <dbReference type="EMBL" id="OAD75852.1"/>
    </source>
</evidence>
<evidence type="ECO:0000259" key="4">
    <source>
        <dbReference type="PROSITE" id="PS50222"/>
    </source>
</evidence>
<dbReference type="InterPro" id="IPR011992">
    <property type="entry name" value="EF-hand-dom_pair"/>
</dbReference>
<feature type="domain" description="EF-hand" evidence="4">
    <location>
        <begin position="146"/>
        <end position="181"/>
    </location>
</feature>
<evidence type="ECO:0000256" key="1">
    <source>
        <dbReference type="ARBA" id="ARBA00022737"/>
    </source>
</evidence>
<keyword evidence="1" id="KW-0677">Repeat</keyword>
<accession>A0A162UFL4</accession>
<dbReference type="SUPFAM" id="SSF47473">
    <property type="entry name" value="EF-hand"/>
    <property type="match status" value="1"/>
</dbReference>